<sequence>MFYKKILCKDISEESLNRLSDCHYTFEARLVIDATSSNAIVLLFKAAHASGNAVHYTDHGLKNQRKDGTDDFEESPTLALVNTYSGVGHRTEYEVGDNDGDYSFNEEGSEYGEAHTGSLDFTMLRE</sequence>
<dbReference type="AlphaFoldDB" id="A0ABD3H432"/>
<name>A0ABD3H432_9MARC</name>
<proteinExistence type="predicted"/>
<keyword evidence="2" id="KW-1185">Reference proteome</keyword>
<gene>
    <name evidence="1" type="ORF">R1sor_003244</name>
</gene>
<evidence type="ECO:0000313" key="2">
    <source>
        <dbReference type="Proteomes" id="UP001633002"/>
    </source>
</evidence>
<evidence type="ECO:0000313" key="1">
    <source>
        <dbReference type="EMBL" id="KAL3685222.1"/>
    </source>
</evidence>
<comment type="caution">
    <text evidence="1">The sequence shown here is derived from an EMBL/GenBank/DDBJ whole genome shotgun (WGS) entry which is preliminary data.</text>
</comment>
<protein>
    <submittedName>
        <fullName evidence="1">Uncharacterized protein</fullName>
    </submittedName>
</protein>
<dbReference type="Proteomes" id="UP001633002">
    <property type="component" value="Unassembled WGS sequence"/>
</dbReference>
<accession>A0ABD3H432</accession>
<organism evidence="1 2">
    <name type="scientific">Riccia sorocarpa</name>
    <dbReference type="NCBI Taxonomy" id="122646"/>
    <lineage>
        <taxon>Eukaryota</taxon>
        <taxon>Viridiplantae</taxon>
        <taxon>Streptophyta</taxon>
        <taxon>Embryophyta</taxon>
        <taxon>Marchantiophyta</taxon>
        <taxon>Marchantiopsida</taxon>
        <taxon>Marchantiidae</taxon>
        <taxon>Marchantiales</taxon>
        <taxon>Ricciaceae</taxon>
        <taxon>Riccia</taxon>
    </lineage>
</organism>
<reference evidence="1 2" key="1">
    <citation type="submission" date="2024-09" db="EMBL/GenBank/DDBJ databases">
        <title>Chromosome-scale assembly of Riccia sorocarpa.</title>
        <authorList>
            <person name="Paukszto L."/>
        </authorList>
    </citation>
    <scope>NUCLEOTIDE SEQUENCE [LARGE SCALE GENOMIC DNA]</scope>
    <source>
        <strain evidence="1">LP-2024</strain>
        <tissue evidence="1">Aerial parts of the thallus</tissue>
    </source>
</reference>
<dbReference type="EMBL" id="JBJQOH010000006">
    <property type="protein sequence ID" value="KAL3685222.1"/>
    <property type="molecule type" value="Genomic_DNA"/>
</dbReference>